<proteinExistence type="predicted"/>
<dbReference type="Proteomes" id="UP000607559">
    <property type="component" value="Unassembled WGS sequence"/>
</dbReference>
<organism evidence="1 2">
    <name type="scientific">Puia dinghuensis</name>
    <dbReference type="NCBI Taxonomy" id="1792502"/>
    <lineage>
        <taxon>Bacteria</taxon>
        <taxon>Pseudomonadati</taxon>
        <taxon>Bacteroidota</taxon>
        <taxon>Chitinophagia</taxon>
        <taxon>Chitinophagales</taxon>
        <taxon>Chitinophagaceae</taxon>
        <taxon>Puia</taxon>
    </lineage>
</organism>
<name>A0A8J2XS85_9BACT</name>
<evidence type="ECO:0000313" key="2">
    <source>
        <dbReference type="Proteomes" id="UP000607559"/>
    </source>
</evidence>
<dbReference type="AlphaFoldDB" id="A0A8J2XS85"/>
<comment type="caution">
    <text evidence="1">The sequence shown here is derived from an EMBL/GenBank/DDBJ whole genome shotgun (WGS) entry which is preliminary data.</text>
</comment>
<dbReference type="EMBL" id="BMJC01000001">
    <property type="protein sequence ID" value="GGA92864.1"/>
    <property type="molecule type" value="Genomic_DNA"/>
</dbReference>
<protein>
    <submittedName>
        <fullName evidence="1">Uncharacterized protein</fullName>
    </submittedName>
</protein>
<reference evidence="1" key="2">
    <citation type="submission" date="2020-09" db="EMBL/GenBank/DDBJ databases">
        <authorList>
            <person name="Sun Q."/>
            <person name="Zhou Y."/>
        </authorList>
    </citation>
    <scope>NUCLEOTIDE SEQUENCE</scope>
    <source>
        <strain evidence="1">CGMCC 1.15448</strain>
    </source>
</reference>
<sequence length="185" mass="21303">MAIVQLLHGHTDLETAYVINNHPYGEYETEKYFWVETNKKRGDRCCSVTLNPRTGRLNNINHGAYHTFVYLYINEEDLVKHGDFDFGLDPAKNQNLFKKMIELYDPAFLSKAQEANIRRKISESLLYDAVYQVQKMEEPAKDGYKKWAFATATKIETVPFDQIADYPAYGPLLESMPLLPTVKAA</sequence>
<gene>
    <name evidence="1" type="ORF">GCM10011511_15330</name>
</gene>
<reference evidence="1" key="1">
    <citation type="journal article" date="2014" name="Int. J. Syst. Evol. Microbiol.">
        <title>Complete genome sequence of Corynebacterium casei LMG S-19264T (=DSM 44701T), isolated from a smear-ripened cheese.</title>
        <authorList>
            <consortium name="US DOE Joint Genome Institute (JGI-PGF)"/>
            <person name="Walter F."/>
            <person name="Albersmeier A."/>
            <person name="Kalinowski J."/>
            <person name="Ruckert C."/>
        </authorList>
    </citation>
    <scope>NUCLEOTIDE SEQUENCE</scope>
    <source>
        <strain evidence="1">CGMCC 1.15448</strain>
    </source>
</reference>
<dbReference type="RefSeq" id="WP_188930144.1">
    <property type="nucleotide sequence ID" value="NZ_BMJC01000001.1"/>
</dbReference>
<accession>A0A8J2XS85</accession>
<keyword evidence="2" id="KW-1185">Reference proteome</keyword>
<evidence type="ECO:0000313" key="1">
    <source>
        <dbReference type="EMBL" id="GGA92864.1"/>
    </source>
</evidence>